<name>A0A2I0J6A6_PUNGR</name>
<dbReference type="EMBL" id="PGOL01001992">
    <property type="protein sequence ID" value="PKI51775.1"/>
    <property type="molecule type" value="Genomic_DNA"/>
</dbReference>
<gene>
    <name evidence="1" type="ORF">CRG98_027823</name>
</gene>
<evidence type="ECO:0000313" key="1">
    <source>
        <dbReference type="EMBL" id="PKI51775.1"/>
    </source>
</evidence>
<organism evidence="1 2">
    <name type="scientific">Punica granatum</name>
    <name type="common">Pomegranate</name>
    <dbReference type="NCBI Taxonomy" id="22663"/>
    <lineage>
        <taxon>Eukaryota</taxon>
        <taxon>Viridiplantae</taxon>
        <taxon>Streptophyta</taxon>
        <taxon>Embryophyta</taxon>
        <taxon>Tracheophyta</taxon>
        <taxon>Spermatophyta</taxon>
        <taxon>Magnoliopsida</taxon>
        <taxon>eudicotyledons</taxon>
        <taxon>Gunneridae</taxon>
        <taxon>Pentapetalae</taxon>
        <taxon>rosids</taxon>
        <taxon>malvids</taxon>
        <taxon>Myrtales</taxon>
        <taxon>Lythraceae</taxon>
        <taxon>Punica</taxon>
    </lineage>
</organism>
<protein>
    <submittedName>
        <fullName evidence="1">Uncharacterized protein</fullName>
    </submittedName>
</protein>
<accession>A0A2I0J6A6</accession>
<dbReference type="AlphaFoldDB" id="A0A2I0J6A6"/>
<dbReference type="Proteomes" id="UP000233551">
    <property type="component" value="Unassembled WGS sequence"/>
</dbReference>
<sequence>MRNYGCPRAGRGSHGPCGKFGTKLESQLIARSRLFGKLKGILQPDLPNCVCPLGFSRHCMTNLVCRCSVRQVSGYGFPLKGVTVSNIGH</sequence>
<proteinExistence type="predicted"/>
<reference evidence="1 2" key="1">
    <citation type="submission" date="2017-11" db="EMBL/GenBank/DDBJ databases">
        <title>De-novo sequencing of pomegranate (Punica granatum L.) genome.</title>
        <authorList>
            <person name="Akparov Z."/>
            <person name="Amiraslanov A."/>
            <person name="Hajiyeva S."/>
            <person name="Abbasov M."/>
            <person name="Kaur K."/>
            <person name="Hamwieh A."/>
            <person name="Solovyev V."/>
            <person name="Salamov A."/>
            <person name="Braich B."/>
            <person name="Kosarev P."/>
            <person name="Mahmoud A."/>
            <person name="Hajiyev E."/>
            <person name="Babayeva S."/>
            <person name="Izzatullayeva V."/>
            <person name="Mammadov A."/>
            <person name="Mammadov A."/>
            <person name="Sharifova S."/>
            <person name="Ojaghi J."/>
            <person name="Eynullazada K."/>
            <person name="Bayramov B."/>
            <person name="Abdulazimova A."/>
            <person name="Shahmuradov I."/>
        </authorList>
    </citation>
    <scope>NUCLEOTIDE SEQUENCE [LARGE SCALE GENOMIC DNA]</scope>
    <source>
        <strain evidence="2">cv. AG2017</strain>
        <tissue evidence="1">Leaf</tissue>
    </source>
</reference>
<keyword evidence="2" id="KW-1185">Reference proteome</keyword>
<evidence type="ECO:0000313" key="2">
    <source>
        <dbReference type="Proteomes" id="UP000233551"/>
    </source>
</evidence>
<comment type="caution">
    <text evidence="1">The sequence shown here is derived from an EMBL/GenBank/DDBJ whole genome shotgun (WGS) entry which is preliminary data.</text>
</comment>